<protein>
    <submittedName>
        <fullName evidence="1">Uncharacterized protein</fullName>
    </submittedName>
</protein>
<dbReference type="EMBL" id="LO017727">
    <property type="protein sequence ID" value="CRH06018.1"/>
    <property type="molecule type" value="Genomic_DNA"/>
</dbReference>
<gene>
    <name evidence="1" type="ORF">MAGMO_1842</name>
</gene>
<sequence>MKQLGDLTLPESIQWTDRRAWSPVAMETARTLGGTPVLWSQPLAKGRPITLEAVDGVTWLDQATVTSIEAMAAQSGAAFILNWGAEIYQVMFRHHEPPAIQFQPIWPHHDLYTGTMKLMEI</sequence>
<proteinExistence type="predicted"/>
<dbReference type="AlphaFoldDB" id="A0A1S7LHK5"/>
<organism evidence="1">
    <name type="scientific">Magnetococcus massalia (strain MO-1)</name>
    <dbReference type="NCBI Taxonomy" id="451514"/>
    <lineage>
        <taxon>Bacteria</taxon>
        <taxon>Pseudomonadati</taxon>
        <taxon>Pseudomonadota</taxon>
        <taxon>Magnetococcia</taxon>
        <taxon>Magnetococcales</taxon>
        <taxon>Magnetococcaceae</taxon>
        <taxon>Magnetococcus</taxon>
    </lineage>
</organism>
<name>A0A1S7LHK5_MAGMO</name>
<reference evidence="1" key="1">
    <citation type="submission" date="2015-04" db="EMBL/GenBank/DDBJ databases">
        <authorList>
            <person name="Syromyatnikov M.Y."/>
            <person name="Popov V.N."/>
        </authorList>
    </citation>
    <scope>NUCLEOTIDE SEQUENCE</scope>
    <source>
        <strain evidence="1">MO-1</strain>
    </source>
</reference>
<accession>A0A1S7LHK5</accession>
<evidence type="ECO:0000313" key="1">
    <source>
        <dbReference type="EMBL" id="CRH06018.1"/>
    </source>
</evidence>